<comment type="caution">
    <text evidence="3">The sequence shown here is derived from an EMBL/GenBank/DDBJ whole genome shotgun (WGS) entry which is preliminary data.</text>
</comment>
<feature type="domain" description="SnoaL-like" evidence="2">
    <location>
        <begin position="34"/>
        <end position="118"/>
    </location>
</feature>
<proteinExistence type="predicted"/>
<feature type="region of interest" description="Disordered" evidence="1">
    <location>
        <begin position="1"/>
        <end position="28"/>
    </location>
</feature>
<evidence type="ECO:0000256" key="1">
    <source>
        <dbReference type="SAM" id="MobiDB-lite"/>
    </source>
</evidence>
<keyword evidence="4" id="KW-1185">Reference proteome</keyword>
<evidence type="ECO:0000313" key="3">
    <source>
        <dbReference type="EMBL" id="TDN57147.1"/>
    </source>
</evidence>
<dbReference type="OrthoDB" id="8684708at2"/>
<name>A0A4R6EI71_9RHOO</name>
<dbReference type="RefSeq" id="WP_133588055.1">
    <property type="nucleotide sequence ID" value="NZ_SNVV01000001.1"/>
</dbReference>
<organism evidence="3 4">
    <name type="scientific">Azoarcus indigens</name>
    <dbReference type="NCBI Taxonomy" id="29545"/>
    <lineage>
        <taxon>Bacteria</taxon>
        <taxon>Pseudomonadati</taxon>
        <taxon>Pseudomonadota</taxon>
        <taxon>Betaproteobacteria</taxon>
        <taxon>Rhodocyclales</taxon>
        <taxon>Zoogloeaceae</taxon>
        <taxon>Azoarcus</taxon>
    </lineage>
</organism>
<reference evidence="3 4" key="1">
    <citation type="submission" date="2019-03" db="EMBL/GenBank/DDBJ databases">
        <title>Genomic Encyclopedia of Type Strains, Phase IV (KMG-IV): sequencing the most valuable type-strain genomes for metagenomic binning, comparative biology and taxonomic classification.</title>
        <authorList>
            <person name="Goeker M."/>
        </authorList>
    </citation>
    <scope>NUCLEOTIDE SEQUENCE [LARGE SCALE GENOMIC DNA]</scope>
    <source>
        <strain evidence="3 4">DSM 12121</strain>
    </source>
</reference>
<dbReference type="Gene3D" id="3.10.450.50">
    <property type="match status" value="1"/>
</dbReference>
<dbReference type="EMBL" id="SNVV01000001">
    <property type="protein sequence ID" value="TDN57147.1"/>
    <property type="molecule type" value="Genomic_DNA"/>
</dbReference>
<dbReference type="InterPro" id="IPR037401">
    <property type="entry name" value="SnoaL-like"/>
</dbReference>
<dbReference type="Pfam" id="PF12680">
    <property type="entry name" value="SnoaL_2"/>
    <property type="match status" value="1"/>
</dbReference>
<sequence length="138" mass="14725">MSSPRIPLAPLAQPKPPTAHPTPDTSSPALPAAVRGYFAAANAQTSAGLENCFAETAVVVDEAYEYRGLEAIRIWRDECGARYQPVVEIRAVEQGSGGVAVTGEVSGTFPGSPAALRYEFSLQRGRIQRLEVRLARNG</sequence>
<dbReference type="AlphaFoldDB" id="A0A4R6EI71"/>
<dbReference type="SUPFAM" id="SSF54427">
    <property type="entry name" value="NTF2-like"/>
    <property type="match status" value="1"/>
</dbReference>
<dbReference type="Proteomes" id="UP000295129">
    <property type="component" value="Unassembled WGS sequence"/>
</dbReference>
<evidence type="ECO:0000313" key="4">
    <source>
        <dbReference type="Proteomes" id="UP000295129"/>
    </source>
</evidence>
<gene>
    <name evidence="3" type="ORF">C7389_101533</name>
</gene>
<dbReference type="InterPro" id="IPR032710">
    <property type="entry name" value="NTF2-like_dom_sf"/>
</dbReference>
<accession>A0A4R6EI71</accession>
<evidence type="ECO:0000259" key="2">
    <source>
        <dbReference type="Pfam" id="PF12680"/>
    </source>
</evidence>
<protein>
    <submittedName>
        <fullName evidence="3">SnoaL-like protein</fullName>
    </submittedName>
</protein>